<feature type="region of interest" description="Disordered" evidence="3">
    <location>
        <begin position="168"/>
        <end position="234"/>
    </location>
</feature>
<organism evidence="6 7">
    <name type="scientific">Candidatus Haliotispira prima</name>
    <dbReference type="NCBI Taxonomy" id="3034016"/>
    <lineage>
        <taxon>Bacteria</taxon>
        <taxon>Pseudomonadati</taxon>
        <taxon>Spirochaetota</taxon>
        <taxon>Spirochaetia</taxon>
        <taxon>Spirochaetales</taxon>
        <taxon>Spirochaetaceae</taxon>
        <taxon>Candidatus Haliotispira</taxon>
    </lineage>
</organism>
<dbReference type="PANTHER" id="PTHR32039">
    <property type="entry name" value="MAGNESIUM-CHELATASE SUBUNIT CHLI"/>
    <property type="match status" value="1"/>
</dbReference>
<dbReference type="PRINTS" id="PR01657">
    <property type="entry name" value="MCMFAMILY"/>
</dbReference>
<dbReference type="NCBIfam" id="TIGR00368">
    <property type="entry name" value="YifB family Mg chelatase-like AAA ATPase"/>
    <property type="match status" value="1"/>
</dbReference>
<keyword evidence="1" id="KW-0547">Nucleotide-binding</keyword>
<proteinExistence type="predicted"/>
<evidence type="ECO:0000259" key="5">
    <source>
        <dbReference type="Pfam" id="PF13335"/>
    </source>
</evidence>
<evidence type="ECO:0000256" key="3">
    <source>
        <dbReference type="SAM" id="MobiDB-lite"/>
    </source>
</evidence>
<dbReference type="InterPro" id="IPR020568">
    <property type="entry name" value="Ribosomal_Su5_D2-typ_SF"/>
</dbReference>
<evidence type="ECO:0000313" key="6">
    <source>
        <dbReference type="EMBL" id="WGK68267.1"/>
    </source>
</evidence>
<dbReference type="Pfam" id="PF13541">
    <property type="entry name" value="ChlI"/>
    <property type="match status" value="1"/>
</dbReference>
<gene>
    <name evidence="6" type="ORF">P0082_07195</name>
</gene>
<dbReference type="InterPro" id="IPR001208">
    <property type="entry name" value="MCM_dom"/>
</dbReference>
<evidence type="ECO:0000256" key="2">
    <source>
        <dbReference type="ARBA" id="ARBA00022840"/>
    </source>
</evidence>
<feature type="compositionally biased region" description="Basic and acidic residues" evidence="3">
    <location>
        <begin position="206"/>
        <end position="220"/>
    </location>
</feature>
<dbReference type="Proteomes" id="UP001228690">
    <property type="component" value="Chromosome"/>
</dbReference>
<keyword evidence="2" id="KW-0067">ATP-binding</keyword>
<protein>
    <submittedName>
        <fullName evidence="6">YifB family Mg chelatase-like AAA ATPase</fullName>
    </submittedName>
</protein>
<dbReference type="PANTHER" id="PTHR32039:SF7">
    <property type="entry name" value="COMPETENCE PROTEIN COMM"/>
    <property type="match status" value="1"/>
</dbReference>
<evidence type="ECO:0000313" key="7">
    <source>
        <dbReference type="Proteomes" id="UP001228690"/>
    </source>
</evidence>
<dbReference type="Pfam" id="PF13335">
    <property type="entry name" value="Mg_chelatase_C"/>
    <property type="match status" value="1"/>
</dbReference>
<dbReference type="Gene3D" id="3.40.50.300">
    <property type="entry name" value="P-loop containing nucleotide triphosphate hydrolases"/>
    <property type="match status" value="1"/>
</dbReference>
<feature type="domain" description="Mg chelatase-related protein C-terminal" evidence="5">
    <location>
        <begin position="447"/>
        <end position="543"/>
    </location>
</feature>
<evidence type="ECO:0000256" key="1">
    <source>
        <dbReference type="ARBA" id="ARBA00022741"/>
    </source>
</evidence>
<dbReference type="InterPro" id="IPR000523">
    <property type="entry name" value="Mg_chelatse_chII-like_cat_dom"/>
</dbReference>
<keyword evidence="7" id="KW-1185">Reference proteome</keyword>
<dbReference type="SUPFAM" id="SSF54211">
    <property type="entry name" value="Ribosomal protein S5 domain 2-like"/>
    <property type="match status" value="1"/>
</dbReference>
<name>A0ABY8ME83_9SPIO</name>
<evidence type="ECO:0000259" key="4">
    <source>
        <dbReference type="Pfam" id="PF01078"/>
    </source>
</evidence>
<dbReference type="Pfam" id="PF01078">
    <property type="entry name" value="Mg_chelatase"/>
    <property type="match status" value="1"/>
</dbReference>
<dbReference type="Gene3D" id="3.30.230.10">
    <property type="match status" value="1"/>
</dbReference>
<dbReference type="EMBL" id="CP123443">
    <property type="protein sequence ID" value="WGK68267.1"/>
    <property type="molecule type" value="Genomic_DNA"/>
</dbReference>
<sequence length="555" mass="60945">MIYSYAAAGFSGQLIHVECSIRRGMPNTDIVGLPDGAVREARERVRAVLHHCDFFYPGDRILINLAPAGFKKSGAGFDLPIALSILLQSCQLPVNLEDLPSLLVLGELELSGRVRSIDGVLAAVASAYEMGIEDFLVPAPNLKEALSIGLGRVFSLEHITELSERIRTIVGMPPEKSPENPSGNPGHGEDRSEFAPHIGFSEDGTDGTKDEPGNGRKGEPSSEQQSYYNDNDLDFSDIKGQPLLKRAVEIAIVGRHNMLIFGPPGCGKTMVVRSLPSLLPALRSSESVETTRIWSQAGLFNNQQSCLQHPPLRMPHHSASLEGLVGGGPQLSPGEVSLAHNGVLFLDEAPEFKASHLQGLREPMESQRIVIVRAGKSFWYPADFQLFMAINPCPCGNLGREESVCTCTMTAIAKYWKRVGGALLDRIDMRIPVSPTSAETLLESEEQSSEQVRTRIARARGLQQERFAATKHKPYNSRIPAGLVAQFCPIDKSSREIFHLAVRKLGLSSRACHSVLRIARSIADLEQKESISQESLLEAIEYRRYGDRNIFWTSF</sequence>
<dbReference type="InterPro" id="IPR025158">
    <property type="entry name" value="Mg_chelat-rel_C"/>
</dbReference>
<dbReference type="RefSeq" id="WP_326926439.1">
    <property type="nucleotide sequence ID" value="NZ_CP123443.1"/>
</dbReference>
<dbReference type="InterPro" id="IPR014721">
    <property type="entry name" value="Ribsml_uS5_D2-typ_fold_subgr"/>
</dbReference>
<dbReference type="SUPFAM" id="SSF52540">
    <property type="entry name" value="P-loop containing nucleoside triphosphate hydrolases"/>
    <property type="match status" value="1"/>
</dbReference>
<dbReference type="InterPro" id="IPR045006">
    <property type="entry name" value="CHLI-like"/>
</dbReference>
<reference evidence="6 7" key="1">
    <citation type="submission" date="2023-04" db="EMBL/GenBank/DDBJ databases">
        <title>Spirochaete genome identified in red abalone sample constitutes a novel genus.</title>
        <authorList>
            <person name="Sharma S.P."/>
            <person name="Purcell C.M."/>
            <person name="Hyde J.R."/>
            <person name="Severin A.J."/>
        </authorList>
    </citation>
    <scope>NUCLEOTIDE SEQUENCE [LARGE SCALE GENOMIC DNA]</scope>
    <source>
        <strain evidence="6 7">SP-2023</strain>
    </source>
</reference>
<dbReference type="InterPro" id="IPR027417">
    <property type="entry name" value="P-loop_NTPase"/>
</dbReference>
<feature type="domain" description="Magnesium chelatase ChlI-like catalytic" evidence="4">
    <location>
        <begin position="234"/>
        <end position="439"/>
    </location>
</feature>
<accession>A0ABY8ME83</accession>
<dbReference type="InterPro" id="IPR004482">
    <property type="entry name" value="Mg_chelat-rel"/>
</dbReference>